<sequence length="184" mass="21352">MRCIIEKQCRIARNVEEMVVVCSTPAHTQVRPEETPFGSKHTRLRTEECLAWVQAFLLELTLVGELFHPPRLCPCDDDPSRFWCLQAQRERCFGRCVGLSLWRLDEILMRRWMRIRCSSMVGVAWCPGCRRLRGPDLRRLCPIWIVLSKDRAPDSRGEFLEIERDLSGPCRRPSRVVASIGRGT</sequence>
<reference evidence="1 2" key="1">
    <citation type="submission" date="2017-11" db="EMBL/GenBank/DDBJ databases">
        <title>De-novo sequencing of pomegranate (Punica granatum L.) genome.</title>
        <authorList>
            <person name="Akparov Z."/>
            <person name="Amiraslanov A."/>
            <person name="Hajiyeva S."/>
            <person name="Abbasov M."/>
            <person name="Kaur K."/>
            <person name="Hamwieh A."/>
            <person name="Solovyev V."/>
            <person name="Salamov A."/>
            <person name="Braich B."/>
            <person name="Kosarev P."/>
            <person name="Mahmoud A."/>
            <person name="Hajiyev E."/>
            <person name="Babayeva S."/>
            <person name="Izzatullayeva V."/>
            <person name="Mammadov A."/>
            <person name="Mammadov A."/>
            <person name="Sharifova S."/>
            <person name="Ojaghi J."/>
            <person name="Eynullazada K."/>
            <person name="Bayramov B."/>
            <person name="Abdulazimova A."/>
            <person name="Shahmuradov I."/>
        </authorList>
    </citation>
    <scope>NUCLEOTIDE SEQUENCE [LARGE SCALE GENOMIC DNA]</scope>
    <source>
        <strain evidence="2">cv. AG2017</strain>
        <tissue evidence="1">Leaf</tissue>
    </source>
</reference>
<keyword evidence="2" id="KW-1185">Reference proteome</keyword>
<accession>A0A2I0KI28</accession>
<dbReference type="AlphaFoldDB" id="A0A2I0KI28"/>
<name>A0A2I0KI28_PUNGR</name>
<dbReference type="EMBL" id="PGOL01000597">
    <property type="protein sequence ID" value="PKI67466.1"/>
    <property type="molecule type" value="Genomic_DNA"/>
</dbReference>
<comment type="caution">
    <text evidence="1">The sequence shown here is derived from an EMBL/GenBank/DDBJ whole genome shotgun (WGS) entry which is preliminary data.</text>
</comment>
<gene>
    <name evidence="1" type="ORF">CRG98_012050</name>
</gene>
<evidence type="ECO:0000313" key="2">
    <source>
        <dbReference type="Proteomes" id="UP000233551"/>
    </source>
</evidence>
<organism evidence="1 2">
    <name type="scientific">Punica granatum</name>
    <name type="common">Pomegranate</name>
    <dbReference type="NCBI Taxonomy" id="22663"/>
    <lineage>
        <taxon>Eukaryota</taxon>
        <taxon>Viridiplantae</taxon>
        <taxon>Streptophyta</taxon>
        <taxon>Embryophyta</taxon>
        <taxon>Tracheophyta</taxon>
        <taxon>Spermatophyta</taxon>
        <taxon>Magnoliopsida</taxon>
        <taxon>eudicotyledons</taxon>
        <taxon>Gunneridae</taxon>
        <taxon>Pentapetalae</taxon>
        <taxon>rosids</taxon>
        <taxon>malvids</taxon>
        <taxon>Myrtales</taxon>
        <taxon>Lythraceae</taxon>
        <taxon>Punica</taxon>
    </lineage>
</organism>
<proteinExistence type="predicted"/>
<evidence type="ECO:0000313" key="1">
    <source>
        <dbReference type="EMBL" id="PKI67466.1"/>
    </source>
</evidence>
<dbReference type="Proteomes" id="UP000233551">
    <property type="component" value="Unassembled WGS sequence"/>
</dbReference>
<protein>
    <submittedName>
        <fullName evidence="1">Uncharacterized protein</fullName>
    </submittedName>
</protein>